<evidence type="ECO:0000313" key="1">
    <source>
        <dbReference type="EMBL" id="EEG78365.1"/>
    </source>
</evidence>
<dbReference type="EMBL" id="ACJM01000003">
    <property type="protein sequence ID" value="EEG78365.1"/>
    <property type="molecule type" value="Genomic_DNA"/>
</dbReference>
<reference evidence="1 2" key="1">
    <citation type="submission" date="2009-02" db="EMBL/GenBank/DDBJ databases">
        <title>Sequencing of the draft genome and assembly of Dethiobacter alkaliphilus AHT 1.</title>
        <authorList>
            <consortium name="US DOE Joint Genome Institute (JGI-PGF)"/>
            <person name="Lucas S."/>
            <person name="Copeland A."/>
            <person name="Lapidus A."/>
            <person name="Glavina del Rio T."/>
            <person name="Dalin E."/>
            <person name="Tice H."/>
            <person name="Bruce D."/>
            <person name="Goodwin L."/>
            <person name="Pitluck S."/>
            <person name="Larimer F."/>
            <person name="Land M.L."/>
            <person name="Hauser L."/>
            <person name="Muyzer G."/>
        </authorList>
    </citation>
    <scope>NUCLEOTIDE SEQUENCE [LARGE SCALE GENOMIC DNA]</scope>
    <source>
        <strain evidence="1 2">AHT 1</strain>
    </source>
</reference>
<evidence type="ECO:0000313" key="2">
    <source>
        <dbReference type="Proteomes" id="UP000006443"/>
    </source>
</evidence>
<gene>
    <name evidence="1" type="ORF">DealDRAFT_0780</name>
</gene>
<organism evidence="1 2">
    <name type="scientific">Dethiobacter alkaliphilus AHT 1</name>
    <dbReference type="NCBI Taxonomy" id="555088"/>
    <lineage>
        <taxon>Bacteria</taxon>
        <taxon>Bacillati</taxon>
        <taxon>Bacillota</taxon>
        <taxon>Dethiobacteria</taxon>
        <taxon>Dethiobacterales</taxon>
        <taxon>Dethiobacteraceae</taxon>
        <taxon>Dethiobacter</taxon>
    </lineage>
</organism>
<proteinExistence type="predicted"/>
<accession>C0GE71</accession>
<keyword evidence="2" id="KW-1185">Reference proteome</keyword>
<comment type="caution">
    <text evidence="1">The sequence shown here is derived from an EMBL/GenBank/DDBJ whole genome shotgun (WGS) entry which is preliminary data.</text>
</comment>
<name>C0GE71_DETAL</name>
<dbReference type="RefSeq" id="WP_008515062.1">
    <property type="nucleotide sequence ID" value="NZ_ACJM01000003.1"/>
</dbReference>
<dbReference type="AlphaFoldDB" id="C0GE71"/>
<dbReference type="Proteomes" id="UP000006443">
    <property type="component" value="Unassembled WGS sequence"/>
</dbReference>
<sequence>MAIHVYPDLMKVPGWKEMKGYAEESMAKCGFKDYLVIIRPATSKEEQEWFNDGTSAVAEFDDHAKILELVFGVGEIMTLEEMKNAFESKGVDINDGELIRVWAAQGNLEDPRIFAEANVVDMLAQYIEAYEGEEE</sequence>
<protein>
    <submittedName>
        <fullName evidence="1">Uncharacterized protein</fullName>
    </submittedName>
</protein>